<reference evidence="1 2" key="1">
    <citation type="submission" date="2016-10" db="EMBL/GenBank/DDBJ databases">
        <authorList>
            <person name="Varghese N."/>
            <person name="Submissions S."/>
        </authorList>
    </citation>
    <scope>NUCLEOTIDE SEQUENCE [LARGE SCALE GENOMIC DNA]</scope>
    <source>
        <strain evidence="2">DSM 19823 / KCTC 23066 / CCTCC M 208030 / D25</strain>
    </source>
</reference>
<dbReference type="AlphaFoldDB" id="A0AAJ4W6Y9"/>
<proteinExistence type="predicted"/>
<name>A0AAJ4W6Y9_MYRPR</name>
<sequence length="204" mass="23860">MLSECYVFGWECFDTFKLINFKVTNTTTMNEFLRYRFLIDSGVDVLFKHEINGLRHTYNFSDDYFRFLLVSSHTALMRTVASVSFFTFTTTDHVLSIQEMNEDSIFSSYIFIIGRWDEHTLIGELLIGEHKGAIVLLDENQYCDIDSVEELLEDIDLDIEYILQDDIQTLTALLSDEVGVIRLLDYSFIEFFENRLVGLTELRC</sequence>
<dbReference type="EMBL" id="FOFY01000010">
    <property type="protein sequence ID" value="SER17927.1"/>
    <property type="molecule type" value="Genomic_DNA"/>
</dbReference>
<evidence type="ECO:0000313" key="1">
    <source>
        <dbReference type="EMBL" id="SER17927.1"/>
    </source>
</evidence>
<comment type="caution">
    <text evidence="1">The sequence shown here is derived from an EMBL/GenBank/DDBJ whole genome shotgun (WGS) entry which is preliminary data.</text>
</comment>
<protein>
    <submittedName>
        <fullName evidence="1">Uncharacterized protein</fullName>
    </submittedName>
</protein>
<dbReference type="Proteomes" id="UP000183496">
    <property type="component" value="Unassembled WGS sequence"/>
</dbReference>
<organism evidence="1 2">
    <name type="scientific">Myroides profundi</name>
    <dbReference type="NCBI Taxonomy" id="480520"/>
    <lineage>
        <taxon>Bacteria</taxon>
        <taxon>Pseudomonadati</taxon>
        <taxon>Bacteroidota</taxon>
        <taxon>Flavobacteriia</taxon>
        <taxon>Flavobacteriales</taxon>
        <taxon>Flavobacteriaceae</taxon>
        <taxon>Myroides</taxon>
    </lineage>
</organism>
<gene>
    <name evidence="1" type="ORF">SAMN04488089_11096</name>
</gene>
<accession>A0AAJ4W6Y9</accession>
<keyword evidence="2" id="KW-1185">Reference proteome</keyword>
<evidence type="ECO:0000313" key="2">
    <source>
        <dbReference type="Proteomes" id="UP000183496"/>
    </source>
</evidence>